<dbReference type="Proteomes" id="UP000198582">
    <property type="component" value="Unassembled WGS sequence"/>
</dbReference>
<feature type="region of interest" description="Disordered" evidence="1">
    <location>
        <begin position="22"/>
        <end position="44"/>
    </location>
</feature>
<dbReference type="OrthoDB" id="3405072at2"/>
<evidence type="ECO:0000256" key="1">
    <source>
        <dbReference type="SAM" id="MobiDB-lite"/>
    </source>
</evidence>
<proteinExistence type="predicted"/>
<dbReference type="STRING" id="394193.SAMN04489732_102237"/>
<dbReference type="AlphaFoldDB" id="A0A1H8SR01"/>
<evidence type="ECO:0000259" key="3">
    <source>
        <dbReference type="Pfam" id="PF14230"/>
    </source>
</evidence>
<evidence type="ECO:0000256" key="2">
    <source>
        <dbReference type="SAM" id="SignalP"/>
    </source>
</evidence>
<accession>A0A1H8SR01</accession>
<dbReference type="Pfam" id="PF14230">
    <property type="entry name" value="DUF4333"/>
    <property type="match status" value="1"/>
</dbReference>
<name>A0A1H8SR01_9PSEU</name>
<feature type="domain" description="DUF4333" evidence="3">
    <location>
        <begin position="49"/>
        <end position="110"/>
    </location>
</feature>
<dbReference type="PROSITE" id="PS51257">
    <property type="entry name" value="PROKAR_LIPOPROTEIN"/>
    <property type="match status" value="1"/>
</dbReference>
<evidence type="ECO:0000313" key="5">
    <source>
        <dbReference type="Proteomes" id="UP000198582"/>
    </source>
</evidence>
<sequence>MRAVRVLGLCVIGLLAAAGCASGPQPGQPEWTTTFGRSSAVASSPPPVRVFDAKAMSAGVTKVLSENYGLHDLGEVTCPDRQAVTDGNRFQCTVDVAGERKGVPITVTGTGGQYRVDAPR</sequence>
<dbReference type="EMBL" id="FOEF01000002">
    <property type="protein sequence ID" value="SEO80936.1"/>
    <property type="molecule type" value="Genomic_DNA"/>
</dbReference>
<feature type="chain" id="PRO_5039429107" description="DUF4333 domain-containing protein" evidence="2">
    <location>
        <begin position="22"/>
        <end position="120"/>
    </location>
</feature>
<dbReference type="RefSeq" id="WP_091613527.1">
    <property type="nucleotide sequence ID" value="NZ_FOEF01000002.1"/>
</dbReference>
<evidence type="ECO:0000313" key="4">
    <source>
        <dbReference type="EMBL" id="SEO80936.1"/>
    </source>
</evidence>
<keyword evidence="5" id="KW-1185">Reference proteome</keyword>
<gene>
    <name evidence="4" type="ORF">SAMN04489732_102237</name>
</gene>
<reference evidence="4 5" key="1">
    <citation type="submission" date="2016-10" db="EMBL/GenBank/DDBJ databases">
        <authorList>
            <person name="de Groot N.N."/>
        </authorList>
    </citation>
    <scope>NUCLEOTIDE SEQUENCE [LARGE SCALE GENOMIC DNA]</scope>
    <source>
        <strain evidence="4 5">DSM 44993</strain>
    </source>
</reference>
<dbReference type="InterPro" id="IPR025637">
    <property type="entry name" value="DUF4333"/>
</dbReference>
<organism evidence="4 5">
    <name type="scientific">Amycolatopsis saalfeldensis</name>
    <dbReference type="NCBI Taxonomy" id="394193"/>
    <lineage>
        <taxon>Bacteria</taxon>
        <taxon>Bacillati</taxon>
        <taxon>Actinomycetota</taxon>
        <taxon>Actinomycetes</taxon>
        <taxon>Pseudonocardiales</taxon>
        <taxon>Pseudonocardiaceae</taxon>
        <taxon>Amycolatopsis</taxon>
    </lineage>
</organism>
<keyword evidence="2" id="KW-0732">Signal</keyword>
<feature type="signal peptide" evidence="2">
    <location>
        <begin position="1"/>
        <end position="21"/>
    </location>
</feature>
<protein>
    <recommendedName>
        <fullName evidence="3">DUF4333 domain-containing protein</fullName>
    </recommendedName>
</protein>